<dbReference type="InterPro" id="IPR036890">
    <property type="entry name" value="HATPase_C_sf"/>
</dbReference>
<keyword evidence="5" id="KW-0472">Membrane</keyword>
<accession>A0ABV7XGH4</accession>
<keyword evidence="5" id="KW-0812">Transmembrane</keyword>
<organism evidence="8 9">
    <name type="scientific">Sphingoaurantiacus capsulatus</name>
    <dbReference type="NCBI Taxonomy" id="1771310"/>
    <lineage>
        <taxon>Bacteria</taxon>
        <taxon>Pseudomonadati</taxon>
        <taxon>Pseudomonadota</taxon>
        <taxon>Alphaproteobacteria</taxon>
        <taxon>Sphingomonadales</taxon>
        <taxon>Sphingosinicellaceae</taxon>
        <taxon>Sphingoaurantiacus</taxon>
    </lineage>
</organism>
<evidence type="ECO:0000259" key="7">
    <source>
        <dbReference type="PROSITE" id="PS50110"/>
    </source>
</evidence>
<dbReference type="PANTHER" id="PTHR43065:SF42">
    <property type="entry name" value="TWO-COMPONENT SENSOR PPRA"/>
    <property type="match status" value="1"/>
</dbReference>
<dbReference type="InterPro" id="IPR001789">
    <property type="entry name" value="Sig_transdc_resp-reg_receiver"/>
</dbReference>
<dbReference type="InterPro" id="IPR003594">
    <property type="entry name" value="HATPase_dom"/>
</dbReference>
<dbReference type="InterPro" id="IPR036097">
    <property type="entry name" value="HisK_dim/P_sf"/>
</dbReference>
<evidence type="ECO:0000313" key="9">
    <source>
        <dbReference type="Proteomes" id="UP001595615"/>
    </source>
</evidence>
<dbReference type="SMART" id="SM00388">
    <property type="entry name" value="HisKA"/>
    <property type="match status" value="1"/>
</dbReference>
<dbReference type="SMART" id="SM00387">
    <property type="entry name" value="HATPase_c"/>
    <property type="match status" value="1"/>
</dbReference>
<dbReference type="Gene3D" id="1.10.287.130">
    <property type="match status" value="1"/>
</dbReference>
<comment type="caution">
    <text evidence="8">The sequence shown here is derived from an EMBL/GenBank/DDBJ whole genome shotgun (WGS) entry which is preliminary data.</text>
</comment>
<dbReference type="InterPro" id="IPR004358">
    <property type="entry name" value="Sig_transdc_His_kin-like_C"/>
</dbReference>
<dbReference type="InterPro" id="IPR003661">
    <property type="entry name" value="HisK_dim/P_dom"/>
</dbReference>
<proteinExistence type="predicted"/>
<dbReference type="RefSeq" id="WP_380862684.1">
    <property type="nucleotide sequence ID" value="NZ_JBHRXV010000011.1"/>
</dbReference>
<feature type="domain" description="Response regulatory" evidence="7">
    <location>
        <begin position="690"/>
        <end position="805"/>
    </location>
</feature>
<dbReference type="SUPFAM" id="SSF52172">
    <property type="entry name" value="CheY-like"/>
    <property type="match status" value="1"/>
</dbReference>
<reference evidence="9" key="1">
    <citation type="journal article" date="2019" name="Int. J. Syst. Evol. Microbiol.">
        <title>The Global Catalogue of Microorganisms (GCM) 10K type strain sequencing project: providing services to taxonomists for standard genome sequencing and annotation.</title>
        <authorList>
            <consortium name="The Broad Institute Genomics Platform"/>
            <consortium name="The Broad Institute Genome Sequencing Center for Infectious Disease"/>
            <person name="Wu L."/>
            <person name="Ma J."/>
        </authorList>
    </citation>
    <scope>NUCLEOTIDE SEQUENCE [LARGE SCALE GENOMIC DNA]</scope>
    <source>
        <strain evidence="9">KCTC 42644</strain>
    </source>
</reference>
<dbReference type="Pfam" id="PF00512">
    <property type="entry name" value="HisKA"/>
    <property type="match status" value="1"/>
</dbReference>
<dbReference type="InterPro" id="IPR011006">
    <property type="entry name" value="CheY-like_superfamily"/>
</dbReference>
<feature type="modified residue" description="4-aspartylphosphate" evidence="4">
    <location>
        <position position="741"/>
    </location>
</feature>
<dbReference type="EC" id="2.7.13.3" evidence="2"/>
<dbReference type="Pfam" id="PF00072">
    <property type="entry name" value="Response_reg"/>
    <property type="match status" value="1"/>
</dbReference>
<sequence>MASTPETLRARDALPDPIEWPHLPGAQRRFAFTATAVILLGLASTVFVGLAMNGWEVMLIYGALVMTGSAVAYAVSLGKARGGSGRVDWTLVRSALDARTDALAITDGADRLVSANEAYGIKCGGYPAPLDLGPVGSPERAVLSTVAAQARRDGGAQAEIAITIDGVSRTLNVACRPADLGGEHLLWTIRRSAADKLHDETVGLIEGPFGAWMGAAGLMAVMTDRAGATLAANWSFRQALWPHGLPPIDLSETLVLVDGKPSRLRMPDGTTRPVRIIELPLQAAPDRPASAYLFLLVEEQAPGAGTMPDSVPALLGSLPLGLALADRDGRFNFMNAAFAETAGAGADSRVVYPTELVVDEDKAVVSDAVRRAAGGYRKPRDLRIRLRNRPEEQTILTVARAPGLGAAEVVLSLKDNREQMKLERQIAQATKMQAVGQLAGGVAHDFNNILTAVIGYCDLMLLRHSPGDSDFDDINQIRQNANRAANLVRQLLAFSRQQTLRPQIIQVSDVVGELSHLLKRLLGETVRLSVKHGRNIGLVRADPGQLEQVIVNLAVNARDAMPEGGELVISTYAVPPSEVKSLGHDMMPVAPYVAIAVKDTGTGIAPDIIAKIFEPFFTTKEFGKGTGLGLSTVYGIVKQTGGFIFADSPPGQGTSFTIYLPVHSEAPIVNEAPAVPEPAAPTADLWGKGTVLLVEDEGTVRAVAERALTRKGYQVLTAAHGEEALELLEKRGEPVDLLISDVVMPTMDGPTLVRHARERFPNLRIIFMSGYAEEQLRKSIDVPGAGFLPKPFSVQELGEAVRAAIARDAS</sequence>
<keyword evidence="9" id="KW-1185">Reference proteome</keyword>
<evidence type="ECO:0000256" key="4">
    <source>
        <dbReference type="PROSITE-ProRule" id="PRU00169"/>
    </source>
</evidence>
<dbReference type="PROSITE" id="PS50109">
    <property type="entry name" value="HIS_KIN"/>
    <property type="match status" value="1"/>
</dbReference>
<evidence type="ECO:0000259" key="6">
    <source>
        <dbReference type="PROSITE" id="PS50109"/>
    </source>
</evidence>
<feature type="domain" description="Histidine kinase" evidence="6">
    <location>
        <begin position="441"/>
        <end position="664"/>
    </location>
</feature>
<dbReference type="SMART" id="SM00448">
    <property type="entry name" value="REC"/>
    <property type="match status" value="1"/>
</dbReference>
<dbReference type="InterPro" id="IPR005467">
    <property type="entry name" value="His_kinase_dom"/>
</dbReference>
<dbReference type="Gene3D" id="3.30.565.10">
    <property type="entry name" value="Histidine kinase-like ATPase, C-terminal domain"/>
    <property type="match status" value="1"/>
</dbReference>
<gene>
    <name evidence="8" type="ORF">ACFOMD_14680</name>
</gene>
<comment type="catalytic activity">
    <reaction evidence="1">
        <text>ATP + protein L-histidine = ADP + protein N-phospho-L-histidine.</text>
        <dbReference type="EC" id="2.7.13.3"/>
    </reaction>
</comment>
<dbReference type="EMBL" id="JBHRXV010000011">
    <property type="protein sequence ID" value="MFC3713819.1"/>
    <property type="molecule type" value="Genomic_DNA"/>
</dbReference>
<evidence type="ECO:0000256" key="3">
    <source>
        <dbReference type="ARBA" id="ARBA00022553"/>
    </source>
</evidence>
<dbReference type="PRINTS" id="PR00344">
    <property type="entry name" value="BCTRLSENSOR"/>
</dbReference>
<dbReference type="PANTHER" id="PTHR43065">
    <property type="entry name" value="SENSOR HISTIDINE KINASE"/>
    <property type="match status" value="1"/>
</dbReference>
<dbReference type="Proteomes" id="UP001595615">
    <property type="component" value="Unassembled WGS sequence"/>
</dbReference>
<evidence type="ECO:0000313" key="8">
    <source>
        <dbReference type="EMBL" id="MFC3713819.1"/>
    </source>
</evidence>
<keyword evidence="5" id="KW-1133">Transmembrane helix</keyword>
<dbReference type="Pfam" id="PF02518">
    <property type="entry name" value="HATPase_c"/>
    <property type="match status" value="1"/>
</dbReference>
<dbReference type="Gene3D" id="3.40.50.2300">
    <property type="match status" value="1"/>
</dbReference>
<dbReference type="InterPro" id="IPR035965">
    <property type="entry name" value="PAS-like_dom_sf"/>
</dbReference>
<name>A0ABV7XGH4_9SPHN</name>
<evidence type="ECO:0000256" key="5">
    <source>
        <dbReference type="SAM" id="Phobius"/>
    </source>
</evidence>
<dbReference type="InterPro" id="IPR000014">
    <property type="entry name" value="PAS"/>
</dbReference>
<keyword evidence="3 4" id="KW-0597">Phosphoprotein</keyword>
<evidence type="ECO:0000256" key="2">
    <source>
        <dbReference type="ARBA" id="ARBA00012438"/>
    </source>
</evidence>
<protein>
    <recommendedName>
        <fullName evidence="2">histidine kinase</fullName>
        <ecNumber evidence="2">2.7.13.3</ecNumber>
    </recommendedName>
</protein>
<dbReference type="SUPFAM" id="SSF55874">
    <property type="entry name" value="ATPase domain of HSP90 chaperone/DNA topoisomerase II/histidine kinase"/>
    <property type="match status" value="1"/>
</dbReference>
<dbReference type="SUPFAM" id="SSF47384">
    <property type="entry name" value="Homodimeric domain of signal transducing histidine kinase"/>
    <property type="match status" value="1"/>
</dbReference>
<dbReference type="SUPFAM" id="SSF55785">
    <property type="entry name" value="PYP-like sensor domain (PAS domain)"/>
    <property type="match status" value="1"/>
</dbReference>
<feature type="transmembrane region" description="Helical" evidence="5">
    <location>
        <begin position="30"/>
        <end position="52"/>
    </location>
</feature>
<evidence type="ECO:0000256" key="1">
    <source>
        <dbReference type="ARBA" id="ARBA00000085"/>
    </source>
</evidence>
<dbReference type="CDD" id="cd00082">
    <property type="entry name" value="HisKA"/>
    <property type="match status" value="1"/>
</dbReference>
<dbReference type="PROSITE" id="PS50110">
    <property type="entry name" value="RESPONSE_REGULATORY"/>
    <property type="match status" value="1"/>
</dbReference>
<dbReference type="Pfam" id="PF13188">
    <property type="entry name" value="PAS_8"/>
    <property type="match status" value="1"/>
</dbReference>
<feature type="transmembrane region" description="Helical" evidence="5">
    <location>
        <begin position="58"/>
        <end position="76"/>
    </location>
</feature>